<reference evidence="1 2" key="1">
    <citation type="submission" date="2016-05" db="EMBL/GenBank/DDBJ databases">
        <title>Paenibacillus sp. 1ZS3-15 nov., isolated from the rhizosphere soil.</title>
        <authorList>
            <person name="Zhang X.X."/>
            <person name="Zhang J."/>
        </authorList>
    </citation>
    <scope>NUCLEOTIDE SEQUENCE [LARGE SCALE GENOMIC DNA]</scope>
    <source>
        <strain evidence="1 2">1ZS3-15</strain>
    </source>
</reference>
<comment type="caution">
    <text evidence="1">The sequence shown here is derived from an EMBL/GenBank/DDBJ whole genome shotgun (WGS) entry which is preliminary data.</text>
</comment>
<name>A0A198A8R4_9BACL</name>
<dbReference type="EMBL" id="LYPB01000072">
    <property type="protein sequence ID" value="OAS17461.1"/>
    <property type="molecule type" value="Genomic_DNA"/>
</dbReference>
<proteinExistence type="predicted"/>
<dbReference type="Proteomes" id="UP000078454">
    <property type="component" value="Unassembled WGS sequence"/>
</dbReference>
<keyword evidence="2" id="KW-1185">Reference proteome</keyword>
<dbReference type="STRING" id="1850517.A8708_22100"/>
<gene>
    <name evidence="1" type="ORF">A8708_22100</name>
</gene>
<accession>A0A198A8R4</accession>
<dbReference type="AlphaFoldDB" id="A0A198A8R4"/>
<sequence>MKHRIVLDRKINPSMNVLGAIVANQEHISDLPIYCHEPLLERYSHIRNLLLRLEGLNIEEILIVKELTLLLASQEQQSEPDTISDFFEYVFNLQIRSKEQKVSIYQLHMLENGGGVSGF</sequence>
<organism evidence="1 2">
    <name type="scientific">Paenibacillus oryzisoli</name>
    <dbReference type="NCBI Taxonomy" id="1850517"/>
    <lineage>
        <taxon>Bacteria</taxon>
        <taxon>Bacillati</taxon>
        <taxon>Bacillota</taxon>
        <taxon>Bacilli</taxon>
        <taxon>Bacillales</taxon>
        <taxon>Paenibacillaceae</taxon>
        <taxon>Paenibacillus</taxon>
    </lineage>
</organism>
<protein>
    <submittedName>
        <fullName evidence="1">Uncharacterized protein</fullName>
    </submittedName>
</protein>
<dbReference type="RefSeq" id="WP_068665966.1">
    <property type="nucleotide sequence ID" value="NZ_LYPB01000072.1"/>
</dbReference>
<evidence type="ECO:0000313" key="2">
    <source>
        <dbReference type="Proteomes" id="UP000078454"/>
    </source>
</evidence>
<evidence type="ECO:0000313" key="1">
    <source>
        <dbReference type="EMBL" id="OAS17461.1"/>
    </source>
</evidence>